<dbReference type="Pfam" id="PF02863">
    <property type="entry name" value="Arg_repressor_C"/>
    <property type="match status" value="1"/>
</dbReference>
<keyword evidence="8" id="KW-0028">Amino-acid biosynthesis</keyword>
<dbReference type="PANTHER" id="PTHR34471">
    <property type="entry name" value="ARGININE REPRESSOR"/>
    <property type="match status" value="1"/>
</dbReference>
<dbReference type="PRINTS" id="PR01467">
    <property type="entry name" value="ARGREPRESSOR"/>
</dbReference>
<protein>
    <recommendedName>
        <fullName evidence="8">Arginine repressor</fullName>
    </recommendedName>
</protein>
<dbReference type="Pfam" id="PF01316">
    <property type="entry name" value="Arg_repressor"/>
    <property type="match status" value="1"/>
</dbReference>
<dbReference type="InterPro" id="IPR020900">
    <property type="entry name" value="Arg_repress_DNA-bd"/>
</dbReference>
<dbReference type="InterPro" id="IPR001669">
    <property type="entry name" value="Arg_repress"/>
</dbReference>
<evidence type="ECO:0000259" key="10">
    <source>
        <dbReference type="Pfam" id="PF02863"/>
    </source>
</evidence>
<gene>
    <name evidence="8" type="primary">argR</name>
    <name evidence="11" type="ORF">J2S49_001821</name>
</gene>
<proteinExistence type="inferred from homology"/>
<dbReference type="Gene3D" id="3.30.1360.40">
    <property type="match status" value="1"/>
</dbReference>
<dbReference type="HAMAP" id="MF_00173">
    <property type="entry name" value="Arg_repressor"/>
    <property type="match status" value="1"/>
</dbReference>
<dbReference type="PANTHER" id="PTHR34471:SF1">
    <property type="entry name" value="ARGININE REPRESSOR"/>
    <property type="match status" value="1"/>
</dbReference>
<evidence type="ECO:0000256" key="1">
    <source>
        <dbReference type="ARBA" id="ARBA00004496"/>
    </source>
</evidence>
<comment type="pathway">
    <text evidence="8">Amino-acid biosynthesis; L-arginine biosynthesis [regulation].</text>
</comment>
<dbReference type="InterPro" id="IPR036251">
    <property type="entry name" value="Arg_repress_C_sf"/>
</dbReference>
<keyword evidence="4 8" id="KW-0678">Repressor</keyword>
<comment type="function">
    <text evidence="8">Regulates arginine biosynthesis genes.</text>
</comment>
<keyword evidence="5 8" id="KW-0805">Transcription regulation</keyword>
<evidence type="ECO:0000256" key="8">
    <source>
        <dbReference type="HAMAP-Rule" id="MF_00173"/>
    </source>
</evidence>
<organism evidence="11 12">
    <name type="scientific">Arcanobacterium wilhelmae</name>
    <dbReference type="NCBI Taxonomy" id="1803177"/>
    <lineage>
        <taxon>Bacteria</taxon>
        <taxon>Bacillati</taxon>
        <taxon>Actinomycetota</taxon>
        <taxon>Actinomycetes</taxon>
        <taxon>Actinomycetales</taxon>
        <taxon>Actinomycetaceae</taxon>
        <taxon>Arcanobacterium</taxon>
    </lineage>
</organism>
<comment type="caution">
    <text evidence="11">The sequence shown here is derived from an EMBL/GenBank/DDBJ whole genome shotgun (WGS) entry which is preliminary data.</text>
</comment>
<reference evidence="11 12" key="1">
    <citation type="submission" date="2023-07" db="EMBL/GenBank/DDBJ databases">
        <title>Sequencing the genomes of 1000 actinobacteria strains.</title>
        <authorList>
            <person name="Klenk H.-P."/>
        </authorList>
    </citation>
    <scope>NUCLEOTIDE SEQUENCE [LARGE SCALE GENOMIC DNA]</scope>
    <source>
        <strain evidence="11 12">DSM 102162</strain>
    </source>
</reference>
<keyword evidence="12" id="KW-1185">Reference proteome</keyword>
<keyword evidence="6 8" id="KW-0238">DNA-binding</keyword>
<evidence type="ECO:0000256" key="6">
    <source>
        <dbReference type="ARBA" id="ARBA00023125"/>
    </source>
</evidence>
<evidence type="ECO:0000256" key="2">
    <source>
        <dbReference type="ARBA" id="ARBA00008316"/>
    </source>
</evidence>
<dbReference type="InterPro" id="IPR020899">
    <property type="entry name" value="Arg_repress_C"/>
</dbReference>
<feature type="domain" description="Arginine repressor C-terminal" evidence="10">
    <location>
        <begin position="93"/>
        <end position="156"/>
    </location>
</feature>
<keyword evidence="3 8" id="KW-0963">Cytoplasm</keyword>
<dbReference type="InterPro" id="IPR036388">
    <property type="entry name" value="WH-like_DNA-bd_sf"/>
</dbReference>
<keyword evidence="8" id="KW-0055">Arginine biosynthesis</keyword>
<dbReference type="RefSeq" id="WP_278060051.1">
    <property type="nucleotide sequence ID" value="NZ_CP121247.1"/>
</dbReference>
<accession>A0ABT9NDE1</accession>
<name>A0ABT9NDE1_9ACTO</name>
<evidence type="ECO:0000313" key="11">
    <source>
        <dbReference type="EMBL" id="MDP9801745.1"/>
    </source>
</evidence>
<dbReference type="SUPFAM" id="SSF55252">
    <property type="entry name" value="C-terminal domain of arginine repressor"/>
    <property type="match status" value="1"/>
</dbReference>
<evidence type="ECO:0000256" key="3">
    <source>
        <dbReference type="ARBA" id="ARBA00022490"/>
    </source>
</evidence>
<sequence>MPNPVPNTRTARQAKIVELIEQQPVASQASLRSLLADVGINVTQATLSRDLEELRAYKEYNAQGVRVYKIPDAVELSFADAGAPGQFDRWAGELLTGAESALNQVVLRTIPGAAQLLASAIDRAVIGGVLGCIAGDDTVLVITDSEQRATRLCDDLLSRVGR</sequence>
<feature type="domain" description="Arginine repressor DNA-binding" evidence="9">
    <location>
        <begin position="8"/>
        <end position="72"/>
    </location>
</feature>
<dbReference type="Gene3D" id="1.10.10.10">
    <property type="entry name" value="Winged helix-like DNA-binding domain superfamily/Winged helix DNA-binding domain"/>
    <property type="match status" value="1"/>
</dbReference>
<evidence type="ECO:0000256" key="5">
    <source>
        <dbReference type="ARBA" id="ARBA00023015"/>
    </source>
</evidence>
<evidence type="ECO:0000256" key="4">
    <source>
        <dbReference type="ARBA" id="ARBA00022491"/>
    </source>
</evidence>
<dbReference type="SUPFAM" id="SSF46785">
    <property type="entry name" value="Winged helix' DNA-binding domain"/>
    <property type="match status" value="1"/>
</dbReference>
<evidence type="ECO:0000259" key="9">
    <source>
        <dbReference type="Pfam" id="PF01316"/>
    </source>
</evidence>
<comment type="similarity">
    <text evidence="2 8">Belongs to the ArgR family.</text>
</comment>
<dbReference type="EMBL" id="JAUSQW010000001">
    <property type="protein sequence ID" value="MDP9801745.1"/>
    <property type="molecule type" value="Genomic_DNA"/>
</dbReference>
<dbReference type="Proteomes" id="UP001235966">
    <property type="component" value="Unassembled WGS sequence"/>
</dbReference>
<comment type="subcellular location">
    <subcellularLocation>
        <location evidence="1 8">Cytoplasm</location>
    </subcellularLocation>
</comment>
<keyword evidence="7 8" id="KW-0804">Transcription</keyword>
<dbReference type="InterPro" id="IPR036390">
    <property type="entry name" value="WH_DNA-bd_sf"/>
</dbReference>
<evidence type="ECO:0000256" key="7">
    <source>
        <dbReference type="ARBA" id="ARBA00023163"/>
    </source>
</evidence>
<evidence type="ECO:0000313" key="12">
    <source>
        <dbReference type="Proteomes" id="UP001235966"/>
    </source>
</evidence>